<proteinExistence type="predicted"/>
<dbReference type="EMBL" id="BK015861">
    <property type="protein sequence ID" value="DAD70176.1"/>
    <property type="molecule type" value="Genomic_DNA"/>
</dbReference>
<name>A0A8S5LK11_9CAUD</name>
<reference evidence="1" key="1">
    <citation type="journal article" date="2021" name="Proc. Natl. Acad. Sci. U.S.A.">
        <title>A Catalog of Tens of Thousands of Viruses from Human Metagenomes Reveals Hidden Associations with Chronic Diseases.</title>
        <authorList>
            <person name="Tisza M.J."/>
            <person name="Buck C.B."/>
        </authorList>
    </citation>
    <scope>NUCLEOTIDE SEQUENCE</scope>
    <source>
        <strain evidence="1">Ct3o911</strain>
    </source>
</reference>
<accession>A0A8S5LK11</accession>
<evidence type="ECO:0000313" key="1">
    <source>
        <dbReference type="EMBL" id="DAD70176.1"/>
    </source>
</evidence>
<sequence>MNTKNDLILRGDAIAALGDAPMNWTDTPEEIQAVNDWQAAIEALASIPCTSFRLWELTELDICELHGDIVIVSAPDIPELNNKMVPCLGSHKDPDGHKYVVLDGEEYSQDLIAGGFIKLYRMAGV</sequence>
<protein>
    <submittedName>
        <fullName evidence="1">Uncharacterized protein</fullName>
    </submittedName>
</protein>
<organism evidence="1">
    <name type="scientific">Siphoviridae sp. ct3o911</name>
    <dbReference type="NCBI Taxonomy" id="2827560"/>
    <lineage>
        <taxon>Viruses</taxon>
        <taxon>Duplodnaviria</taxon>
        <taxon>Heunggongvirae</taxon>
        <taxon>Uroviricota</taxon>
        <taxon>Caudoviricetes</taxon>
    </lineage>
</organism>